<dbReference type="InterPro" id="IPR006584">
    <property type="entry name" value="Cellulose-bd_IV"/>
</dbReference>
<keyword evidence="3" id="KW-0378">Hydrolase</keyword>
<dbReference type="CDD" id="cd08991">
    <property type="entry name" value="GH43_HoAraf43-like"/>
    <property type="match status" value="1"/>
</dbReference>
<dbReference type="CDD" id="cd04080">
    <property type="entry name" value="CBM6_cellulase-like"/>
    <property type="match status" value="1"/>
</dbReference>
<dbReference type="SUPFAM" id="SSF75005">
    <property type="entry name" value="Arabinanase/levansucrase/invertase"/>
    <property type="match status" value="1"/>
</dbReference>
<dbReference type="Proteomes" id="UP001157114">
    <property type="component" value="Unassembled WGS sequence"/>
</dbReference>
<keyword evidence="8" id="KW-1185">Reference proteome</keyword>
<dbReference type="Gene3D" id="2.60.120.260">
    <property type="entry name" value="Galactose-binding domain-like"/>
    <property type="match status" value="1"/>
</dbReference>
<dbReference type="InterPro" id="IPR013320">
    <property type="entry name" value="ConA-like_dom_sf"/>
</dbReference>
<name>A0ABQ6G946_9BACL</name>
<feature type="domain" description="CBM6" evidence="6">
    <location>
        <begin position="517"/>
        <end position="643"/>
    </location>
</feature>
<keyword evidence="2 5" id="KW-0732">Signal</keyword>
<dbReference type="InterPro" id="IPR005084">
    <property type="entry name" value="CBM6"/>
</dbReference>
<evidence type="ECO:0000256" key="2">
    <source>
        <dbReference type="ARBA" id="ARBA00022729"/>
    </source>
</evidence>
<dbReference type="SMART" id="SM00606">
    <property type="entry name" value="CBD_IV"/>
    <property type="match status" value="1"/>
</dbReference>
<evidence type="ECO:0000313" key="8">
    <source>
        <dbReference type="Proteomes" id="UP001157114"/>
    </source>
</evidence>
<accession>A0ABQ6G946</accession>
<feature type="signal peptide" evidence="5">
    <location>
        <begin position="1"/>
        <end position="24"/>
    </location>
</feature>
<evidence type="ECO:0000256" key="5">
    <source>
        <dbReference type="SAM" id="SignalP"/>
    </source>
</evidence>
<feature type="chain" id="PRO_5046698260" description="CBM6 domain-containing protein" evidence="5">
    <location>
        <begin position="25"/>
        <end position="828"/>
    </location>
</feature>
<dbReference type="Pfam" id="PF06439">
    <property type="entry name" value="3keto-disac_hyd"/>
    <property type="match status" value="1"/>
</dbReference>
<evidence type="ECO:0000313" key="7">
    <source>
        <dbReference type="EMBL" id="GLX65816.1"/>
    </source>
</evidence>
<dbReference type="InterPro" id="IPR010496">
    <property type="entry name" value="AL/BT2_dom"/>
</dbReference>
<gene>
    <name evidence="7" type="ORF">MU1_01600</name>
</gene>
<organism evidence="7 8">
    <name type="scientific">Paenibacillus glycanilyticus</name>
    <dbReference type="NCBI Taxonomy" id="126569"/>
    <lineage>
        <taxon>Bacteria</taxon>
        <taxon>Bacillati</taxon>
        <taxon>Bacillota</taxon>
        <taxon>Bacilli</taxon>
        <taxon>Bacillales</taxon>
        <taxon>Paenibacillaceae</taxon>
        <taxon>Paenibacillus</taxon>
    </lineage>
</organism>
<comment type="similarity">
    <text evidence="1">Belongs to the glycosyl hydrolase 43 family.</text>
</comment>
<dbReference type="InterPro" id="IPR006710">
    <property type="entry name" value="Glyco_hydro_43"/>
</dbReference>
<proteinExistence type="inferred from homology"/>
<dbReference type="PANTHER" id="PTHR42812">
    <property type="entry name" value="BETA-XYLOSIDASE"/>
    <property type="match status" value="1"/>
</dbReference>
<comment type="caution">
    <text evidence="7">The sequence shown here is derived from an EMBL/GenBank/DDBJ whole genome shotgun (WGS) entry which is preliminary data.</text>
</comment>
<protein>
    <recommendedName>
        <fullName evidence="6">CBM6 domain-containing protein</fullName>
    </recommendedName>
</protein>
<dbReference type="SUPFAM" id="SSF49785">
    <property type="entry name" value="Galactose-binding domain-like"/>
    <property type="match status" value="1"/>
</dbReference>
<sequence length="828" mass="90429">MKKWKTLLLGAAAAVMLMPLQVSAFSNPINISDSWRWANNDFYGEGDPYILKFNGTYYLYVSTVDDQTGVKVWSSTNLIDWSYRGLCTTEAVTKAAYAPEVVYWNGMFYMYTSPGGGGHYVLSSTSPTGPFTVATGNLGMGIDGNVFIDDDGKWYFYSTGSDRIDARPMTSPTAFGAVENTGLSMAGWTEGSTTFKRNGKYYMTYTGNHVWSTAYRVNYATSTSPTTGFTPANNQNPVLIDTEGSNVGLGHNSMIKGPDLDSDFIVYHSHASGGNLVYPGRKMNLDRVAWNGDKMLVLGPTTASQQNPELADFEDRFNRTAIGTGWTNVGGGTWGIYNQELMWQDTIGNTNTYRQVTTSSTASDYTAEFNTKQIKQGTSANPVYGTVFSYTDESNYGVAVLNRSLNRLETNFVVGGVSQGWQYSALPAGYDYTKWHQIRVEKAGSSFAIYVDGMKKQTRTVSGISGGKIGYTTTDAHADFGYAAFSNKVNGSSAWNTYKPLPGSIEAVHYMNGGEGTAYHDLTAENTGGAYRSGSVDIRSSAAEGKNIVGWNQTGEWLKYRVNVAETGYYDLDVRLATTFTDASYRVWDGATDLTGVVSVPSSGDWENWITASKKGLYLTAGYHELKFEFVKGEFDFSGMTFSRGDAVTSLLDDFNDGNDNGWTRFDGNWSVNAGELDAAGAGAFGKTIIGNERWADYTAESDIKLVDSTGDAGMLVRVNNPSNGTVLANNPDYVQGYYAFIKPDGVYLGKMNYNFTSVASAPVALAAGSWHHMKVVTSGTTIKVYVNDMTTPKIAYTDNSSNPFTHGKVGLRTMNNHTRFENFRVNP</sequence>
<dbReference type="InterPro" id="IPR008979">
    <property type="entry name" value="Galactose-bd-like_sf"/>
</dbReference>
<evidence type="ECO:0000256" key="4">
    <source>
        <dbReference type="ARBA" id="ARBA00023295"/>
    </source>
</evidence>
<dbReference type="PANTHER" id="PTHR42812:SF14">
    <property type="entry name" value="SECRETED PROTEIN"/>
    <property type="match status" value="1"/>
</dbReference>
<dbReference type="InterPro" id="IPR023296">
    <property type="entry name" value="Glyco_hydro_beta-prop_sf"/>
</dbReference>
<dbReference type="InterPro" id="IPR051795">
    <property type="entry name" value="Glycosyl_Hydrlase_43"/>
</dbReference>
<dbReference type="Gene3D" id="2.60.120.560">
    <property type="entry name" value="Exo-inulinase, domain 1"/>
    <property type="match status" value="2"/>
</dbReference>
<dbReference type="Pfam" id="PF03422">
    <property type="entry name" value="CBM_6"/>
    <property type="match status" value="1"/>
</dbReference>
<reference evidence="7 8" key="1">
    <citation type="submission" date="2023-03" db="EMBL/GenBank/DDBJ databases">
        <title>Draft genome sequence of the bacteria which degrade cell wall of Tricholomamatutake.</title>
        <authorList>
            <person name="Konishi Y."/>
            <person name="Fukuta Y."/>
            <person name="Shirasaka N."/>
        </authorList>
    </citation>
    <scope>NUCLEOTIDE SEQUENCE [LARGE SCALE GENOMIC DNA]</scope>
    <source>
        <strain evidence="8">mu1</strain>
    </source>
</reference>
<dbReference type="Gene3D" id="2.115.10.20">
    <property type="entry name" value="Glycosyl hydrolase domain, family 43"/>
    <property type="match status" value="1"/>
</dbReference>
<dbReference type="Pfam" id="PF04616">
    <property type="entry name" value="Glyco_hydro_43"/>
    <property type="match status" value="1"/>
</dbReference>
<dbReference type="RefSeq" id="WP_284236492.1">
    <property type="nucleotide sequence ID" value="NZ_BSSQ01000001.1"/>
</dbReference>
<evidence type="ECO:0000256" key="1">
    <source>
        <dbReference type="ARBA" id="ARBA00009865"/>
    </source>
</evidence>
<evidence type="ECO:0000259" key="6">
    <source>
        <dbReference type="PROSITE" id="PS51175"/>
    </source>
</evidence>
<evidence type="ECO:0000256" key="3">
    <source>
        <dbReference type="ARBA" id="ARBA00022801"/>
    </source>
</evidence>
<dbReference type="PROSITE" id="PS51175">
    <property type="entry name" value="CBM6"/>
    <property type="match status" value="1"/>
</dbReference>
<dbReference type="EMBL" id="BSSQ01000001">
    <property type="protein sequence ID" value="GLX65816.1"/>
    <property type="molecule type" value="Genomic_DNA"/>
</dbReference>
<keyword evidence="4" id="KW-0326">Glycosidase</keyword>
<dbReference type="SUPFAM" id="SSF49899">
    <property type="entry name" value="Concanavalin A-like lectins/glucanases"/>
    <property type="match status" value="2"/>
</dbReference>